<accession>A0ABN3AYF9</accession>
<reference evidence="2 3" key="1">
    <citation type="journal article" date="2019" name="Int. J. Syst. Evol. Microbiol.">
        <title>The Global Catalogue of Microorganisms (GCM) 10K type strain sequencing project: providing services to taxonomists for standard genome sequencing and annotation.</title>
        <authorList>
            <consortium name="The Broad Institute Genomics Platform"/>
            <consortium name="The Broad Institute Genome Sequencing Center for Infectious Disease"/>
            <person name="Wu L."/>
            <person name="Ma J."/>
        </authorList>
    </citation>
    <scope>NUCLEOTIDE SEQUENCE [LARGE SCALE GENOMIC DNA]</scope>
    <source>
        <strain evidence="2 3">JCM 14917</strain>
    </source>
</reference>
<keyword evidence="3" id="KW-1185">Reference proteome</keyword>
<proteinExistence type="predicted"/>
<feature type="domain" description="DUF6318" evidence="1">
    <location>
        <begin position="2"/>
        <end position="140"/>
    </location>
</feature>
<dbReference type="RefSeq" id="WP_346028386.1">
    <property type="nucleotide sequence ID" value="NZ_BAAAON010000002.1"/>
</dbReference>
<evidence type="ECO:0000313" key="2">
    <source>
        <dbReference type="EMBL" id="GAA2176608.1"/>
    </source>
</evidence>
<dbReference type="Pfam" id="PF19843">
    <property type="entry name" value="DUF6318"/>
    <property type="match status" value="1"/>
</dbReference>
<gene>
    <name evidence="2" type="ORF">GCM10009784_23760</name>
</gene>
<dbReference type="EMBL" id="BAAAON010000002">
    <property type="protein sequence ID" value="GAA2176608.1"/>
    <property type="molecule type" value="Genomic_DNA"/>
</dbReference>
<evidence type="ECO:0000313" key="3">
    <source>
        <dbReference type="Proteomes" id="UP001500974"/>
    </source>
</evidence>
<evidence type="ECO:0000259" key="1">
    <source>
        <dbReference type="Pfam" id="PF19843"/>
    </source>
</evidence>
<organism evidence="2 3">
    <name type="scientific">Arthrobacter parietis</name>
    <dbReference type="NCBI Taxonomy" id="271434"/>
    <lineage>
        <taxon>Bacteria</taxon>
        <taxon>Bacillati</taxon>
        <taxon>Actinomycetota</taxon>
        <taxon>Actinomycetes</taxon>
        <taxon>Micrococcales</taxon>
        <taxon>Micrococcaceae</taxon>
        <taxon>Arthrobacter</taxon>
    </lineage>
</organism>
<sequence>MNIPVPEKPALADENTVEGLEAFTEWWFALLNYAQATNDFEPLWAVTDTGCKNCKNIAETTGDTYATGGWQSGGEVSLESFETKFRRTATGSVDSFVSLVQHELTVFDPNGESLEEVPAIAEPTLRKLIALYETDHWTMLDFGTVEVAS</sequence>
<name>A0ABN3AYF9_9MICC</name>
<protein>
    <recommendedName>
        <fullName evidence="1">DUF6318 domain-containing protein</fullName>
    </recommendedName>
</protein>
<comment type="caution">
    <text evidence="2">The sequence shown here is derived from an EMBL/GenBank/DDBJ whole genome shotgun (WGS) entry which is preliminary data.</text>
</comment>
<dbReference type="InterPro" id="IPR046281">
    <property type="entry name" value="DUF6318"/>
</dbReference>
<dbReference type="Proteomes" id="UP001500974">
    <property type="component" value="Unassembled WGS sequence"/>
</dbReference>